<dbReference type="GO" id="GO:0005506">
    <property type="term" value="F:iron ion binding"/>
    <property type="evidence" value="ECO:0007669"/>
    <property type="project" value="InterPro"/>
</dbReference>
<dbReference type="InterPro" id="IPR001128">
    <property type="entry name" value="Cyt_P450"/>
</dbReference>
<dbReference type="GO" id="GO:0016705">
    <property type="term" value="F:oxidoreductase activity, acting on paired donors, with incorporation or reduction of molecular oxygen"/>
    <property type="evidence" value="ECO:0007669"/>
    <property type="project" value="InterPro"/>
</dbReference>
<name>U5CPD0_AMBTC</name>
<dbReference type="Pfam" id="PF00067">
    <property type="entry name" value="p450"/>
    <property type="match status" value="1"/>
</dbReference>
<evidence type="ECO:0000313" key="4">
    <source>
        <dbReference type="EMBL" id="ERN15011.1"/>
    </source>
</evidence>
<evidence type="ECO:0000256" key="1">
    <source>
        <dbReference type="ARBA" id="ARBA00022723"/>
    </source>
</evidence>
<keyword evidence="1" id="KW-0479">Metal-binding</keyword>
<dbReference type="GO" id="GO:0004497">
    <property type="term" value="F:monooxygenase activity"/>
    <property type="evidence" value="ECO:0000318"/>
    <property type="project" value="GO_Central"/>
</dbReference>
<accession>U5CPD0</accession>
<reference evidence="5" key="1">
    <citation type="journal article" date="2013" name="Science">
        <title>The Amborella genome and the evolution of flowering plants.</title>
        <authorList>
            <consortium name="Amborella Genome Project"/>
        </authorList>
    </citation>
    <scope>NUCLEOTIDE SEQUENCE [LARGE SCALE GENOMIC DNA]</scope>
</reference>
<dbReference type="OMA" id="CKEFYID"/>
<dbReference type="eggNOG" id="KOG0157">
    <property type="taxonomic scope" value="Eukaryota"/>
</dbReference>
<dbReference type="GO" id="GO:0020037">
    <property type="term" value="F:heme binding"/>
    <property type="evidence" value="ECO:0007669"/>
    <property type="project" value="InterPro"/>
</dbReference>
<dbReference type="Gramene" id="ERN15011">
    <property type="protein sequence ID" value="ERN15011"/>
    <property type="gene ID" value="AMTR_s00032p00231950"/>
</dbReference>
<dbReference type="PANTHER" id="PTHR24286">
    <property type="entry name" value="CYTOCHROME P450 26"/>
    <property type="match status" value="1"/>
</dbReference>
<proteinExistence type="predicted"/>
<dbReference type="Gene3D" id="1.10.630.10">
    <property type="entry name" value="Cytochrome P450"/>
    <property type="match status" value="1"/>
</dbReference>
<dbReference type="Proteomes" id="UP000017836">
    <property type="component" value="Unassembled WGS sequence"/>
</dbReference>
<dbReference type="EMBL" id="KI392518">
    <property type="protein sequence ID" value="ERN15011.1"/>
    <property type="molecule type" value="Genomic_DNA"/>
</dbReference>
<gene>
    <name evidence="4" type="ORF">AMTR_s00032p00231950</name>
</gene>
<dbReference type="PANTHER" id="PTHR24286:SF169">
    <property type="entry name" value="CYTOCHROME P450 85A1"/>
    <property type="match status" value="1"/>
</dbReference>
<feature type="compositionally biased region" description="Basic residues" evidence="3">
    <location>
        <begin position="91"/>
        <end position="103"/>
    </location>
</feature>
<dbReference type="AlphaFoldDB" id="U5CPD0"/>
<evidence type="ECO:0000256" key="2">
    <source>
        <dbReference type="ARBA" id="ARBA00023004"/>
    </source>
</evidence>
<dbReference type="GO" id="GO:0016132">
    <property type="term" value="P:brassinosteroid biosynthetic process"/>
    <property type="evidence" value="ECO:0000318"/>
    <property type="project" value="GO_Central"/>
</dbReference>
<sequence>MFQSSNPPDSSSLRSRNPTVHKILSCYPPPPLFLSLQALALSLSLSLSWNYKAKPPLPPFLYSPPWTSSSKLYLSSPSSSLSPSSTYSAIKRSHHHHHHHHRLPPGSLGLPLIGHTPSFLRAQRRNRLFQDFLQPLFTKHGPIFKTRLMGHPTVIVSGPNANRFFLSSEFRHVVSSWPDSAVSLIGRRSIMEAHGARHKRLRVAVLASMCPPEALALRVSAAVHAHLDTHWRGRDSVKLFDSMKRLTFSVFCECFLGVKEDFGLFELFECVLGGVFAVPFGWRHWRAKRARAEIERRLVALVRERAACSDGGGDKEKDLMGRLMEVAEEGGEREIVVSPP</sequence>
<evidence type="ECO:0000313" key="5">
    <source>
        <dbReference type="Proteomes" id="UP000017836"/>
    </source>
</evidence>
<feature type="region of interest" description="Disordered" evidence="3">
    <location>
        <begin position="85"/>
        <end position="107"/>
    </location>
</feature>
<dbReference type="GO" id="GO:0010268">
    <property type="term" value="P:brassinosteroid homeostasis"/>
    <property type="evidence" value="ECO:0000318"/>
    <property type="project" value="GO_Central"/>
</dbReference>
<evidence type="ECO:0008006" key="6">
    <source>
        <dbReference type="Google" id="ProtNLM"/>
    </source>
</evidence>
<protein>
    <recommendedName>
        <fullName evidence="6">Cytochrome P450</fullName>
    </recommendedName>
</protein>
<dbReference type="HOGENOM" id="CLU_817217_0_0_1"/>
<organism evidence="4 5">
    <name type="scientific">Amborella trichopoda</name>
    <dbReference type="NCBI Taxonomy" id="13333"/>
    <lineage>
        <taxon>Eukaryota</taxon>
        <taxon>Viridiplantae</taxon>
        <taxon>Streptophyta</taxon>
        <taxon>Embryophyta</taxon>
        <taxon>Tracheophyta</taxon>
        <taxon>Spermatophyta</taxon>
        <taxon>Magnoliopsida</taxon>
        <taxon>Amborellales</taxon>
        <taxon>Amborellaceae</taxon>
        <taxon>Amborella</taxon>
    </lineage>
</organism>
<keyword evidence="2" id="KW-0408">Iron</keyword>
<dbReference type="InterPro" id="IPR036396">
    <property type="entry name" value="Cyt_P450_sf"/>
</dbReference>
<dbReference type="SUPFAM" id="SSF48264">
    <property type="entry name" value="Cytochrome P450"/>
    <property type="match status" value="1"/>
</dbReference>
<keyword evidence="5" id="KW-1185">Reference proteome</keyword>
<evidence type="ECO:0000256" key="3">
    <source>
        <dbReference type="SAM" id="MobiDB-lite"/>
    </source>
</evidence>